<comment type="caution">
    <text evidence="1">The sequence shown here is derived from an EMBL/GenBank/DDBJ whole genome shotgun (WGS) entry which is preliminary data.</text>
</comment>
<dbReference type="Proteomes" id="UP000499080">
    <property type="component" value="Unassembled WGS sequence"/>
</dbReference>
<proteinExistence type="predicted"/>
<organism evidence="1 2">
    <name type="scientific">Araneus ventricosus</name>
    <name type="common">Orbweaver spider</name>
    <name type="synonym">Epeira ventricosa</name>
    <dbReference type="NCBI Taxonomy" id="182803"/>
    <lineage>
        <taxon>Eukaryota</taxon>
        <taxon>Metazoa</taxon>
        <taxon>Ecdysozoa</taxon>
        <taxon>Arthropoda</taxon>
        <taxon>Chelicerata</taxon>
        <taxon>Arachnida</taxon>
        <taxon>Araneae</taxon>
        <taxon>Araneomorphae</taxon>
        <taxon>Entelegynae</taxon>
        <taxon>Araneoidea</taxon>
        <taxon>Araneidae</taxon>
        <taxon>Araneus</taxon>
    </lineage>
</organism>
<keyword evidence="2" id="KW-1185">Reference proteome</keyword>
<name>A0A4Y2HYT6_ARAVE</name>
<reference evidence="1 2" key="1">
    <citation type="journal article" date="2019" name="Sci. Rep.">
        <title>Orb-weaving spider Araneus ventricosus genome elucidates the spidroin gene catalogue.</title>
        <authorList>
            <person name="Kono N."/>
            <person name="Nakamura H."/>
            <person name="Ohtoshi R."/>
            <person name="Moran D.A.P."/>
            <person name="Shinohara A."/>
            <person name="Yoshida Y."/>
            <person name="Fujiwara M."/>
            <person name="Mori M."/>
            <person name="Tomita M."/>
            <person name="Arakawa K."/>
        </authorList>
    </citation>
    <scope>NUCLEOTIDE SEQUENCE [LARGE SCALE GENOMIC DNA]</scope>
</reference>
<dbReference type="AlphaFoldDB" id="A0A4Y2HYT6"/>
<protein>
    <submittedName>
        <fullName evidence="1">Uncharacterized protein</fullName>
    </submittedName>
</protein>
<evidence type="ECO:0000313" key="2">
    <source>
        <dbReference type="Proteomes" id="UP000499080"/>
    </source>
</evidence>
<accession>A0A4Y2HYT6</accession>
<dbReference type="EMBL" id="BGPR01002266">
    <property type="protein sequence ID" value="GBM70677.1"/>
    <property type="molecule type" value="Genomic_DNA"/>
</dbReference>
<evidence type="ECO:0000313" key="1">
    <source>
        <dbReference type="EMBL" id="GBM70677.1"/>
    </source>
</evidence>
<gene>
    <name evidence="1" type="ORF">AVEN_270784_1</name>
</gene>
<sequence length="91" mass="10194">MIHRILWTENRNGLLRRHPNGLEQIDGECPALSWAFTSATLHAKIARQCEKSDENSSGVVESLNFFGFSTSLGIQALHLNCWVINAEVRSV</sequence>